<feature type="compositionally biased region" description="Low complexity" evidence="1">
    <location>
        <begin position="89"/>
        <end position="103"/>
    </location>
</feature>
<keyword evidence="3" id="KW-1185">Reference proteome</keyword>
<accession>A0A1H3GNE8</accession>
<dbReference type="InterPro" id="IPR029063">
    <property type="entry name" value="SAM-dependent_MTases_sf"/>
</dbReference>
<evidence type="ECO:0008006" key="4">
    <source>
        <dbReference type="Google" id="ProtNLM"/>
    </source>
</evidence>
<evidence type="ECO:0000313" key="3">
    <source>
        <dbReference type="Proteomes" id="UP000199170"/>
    </source>
</evidence>
<dbReference type="EMBL" id="FNPB01000005">
    <property type="protein sequence ID" value="SDY04811.1"/>
    <property type="molecule type" value="Genomic_DNA"/>
</dbReference>
<dbReference type="SUPFAM" id="SSF53335">
    <property type="entry name" value="S-adenosyl-L-methionine-dependent methyltransferases"/>
    <property type="match status" value="1"/>
</dbReference>
<dbReference type="OrthoDB" id="338984at2157"/>
<dbReference type="Gene3D" id="3.40.50.150">
    <property type="entry name" value="Vaccinia Virus protein VP39"/>
    <property type="match status" value="1"/>
</dbReference>
<evidence type="ECO:0000256" key="1">
    <source>
        <dbReference type="SAM" id="MobiDB-lite"/>
    </source>
</evidence>
<reference evidence="3" key="1">
    <citation type="submission" date="2016-10" db="EMBL/GenBank/DDBJ databases">
        <authorList>
            <person name="Varghese N."/>
            <person name="Submissions S."/>
        </authorList>
    </citation>
    <scope>NUCLEOTIDE SEQUENCE [LARGE SCALE GENOMIC DNA]</scope>
    <source>
        <strain evidence="3">CGMCC 1.10118</strain>
    </source>
</reference>
<name>A0A1H3GNE8_9EURY</name>
<protein>
    <recommendedName>
        <fullName evidence="4">Methyltransferase domain-containing protein</fullName>
    </recommendedName>
</protein>
<dbReference type="Proteomes" id="UP000199170">
    <property type="component" value="Unassembled WGS sequence"/>
</dbReference>
<feature type="region of interest" description="Disordered" evidence="1">
    <location>
        <begin position="89"/>
        <end position="111"/>
    </location>
</feature>
<organism evidence="2 3">
    <name type="scientific">Halobellus clavatus</name>
    <dbReference type="NCBI Taxonomy" id="660517"/>
    <lineage>
        <taxon>Archaea</taxon>
        <taxon>Methanobacteriati</taxon>
        <taxon>Methanobacteriota</taxon>
        <taxon>Stenosarchaea group</taxon>
        <taxon>Halobacteria</taxon>
        <taxon>Halobacteriales</taxon>
        <taxon>Haloferacaceae</taxon>
        <taxon>Halobellus</taxon>
    </lineage>
</organism>
<dbReference type="RefSeq" id="WP_089767088.1">
    <property type="nucleotide sequence ID" value="NZ_FNPB01000005.1"/>
</dbReference>
<dbReference type="AlphaFoldDB" id="A0A1H3GNE8"/>
<sequence length="305" mass="33140">MTHARPRYLESKRSVDDRALSRSVRDRLLAELPSDPRVFEAGCGTGVTVPRLCSWGVDAGRYRGVDTDQRITAFARAVRPRELRRAGYAVDSAPAADDTSAPHAARDGNDGPDFTVADLSVRFETGDALATLESPSTTDYDLVVAQAFADLVSLPRLVSAVESALRPGGLAYVPITFDGGTIFQPDHPADDAVERAYHAAIDARPGRDTRAGRHLVDLLGRRDGDLLAVDGSDWIVRPHSGGYPADERYFVSRILAFVADAVPAAPVDVPNFEEWLATRRAQLAAGTLTYVAHQYDLLYRSPEQP</sequence>
<proteinExistence type="predicted"/>
<dbReference type="STRING" id="660517.SAMN04487946_105280"/>
<gene>
    <name evidence="2" type="ORF">SAMN04487946_105280</name>
</gene>
<evidence type="ECO:0000313" key="2">
    <source>
        <dbReference type="EMBL" id="SDY04811.1"/>
    </source>
</evidence>